<dbReference type="EMBL" id="LAZR01043742">
    <property type="protein sequence ID" value="KKL06352.1"/>
    <property type="molecule type" value="Genomic_DNA"/>
</dbReference>
<dbReference type="AlphaFoldDB" id="A0A0F9AXU5"/>
<evidence type="ECO:0000256" key="1">
    <source>
        <dbReference type="SAM" id="MobiDB-lite"/>
    </source>
</evidence>
<feature type="non-terminal residue" evidence="2">
    <location>
        <position position="309"/>
    </location>
</feature>
<comment type="caution">
    <text evidence="2">The sequence shown here is derived from an EMBL/GenBank/DDBJ whole genome shotgun (WGS) entry which is preliminary data.</text>
</comment>
<proteinExistence type="predicted"/>
<evidence type="ECO:0000313" key="2">
    <source>
        <dbReference type="EMBL" id="KKL06352.1"/>
    </source>
</evidence>
<feature type="region of interest" description="Disordered" evidence="1">
    <location>
        <begin position="124"/>
        <end position="156"/>
    </location>
</feature>
<gene>
    <name evidence="2" type="ORF">LCGC14_2596880</name>
</gene>
<accession>A0A0F9AXU5</accession>
<name>A0A0F9AXU5_9ZZZZ</name>
<feature type="compositionally biased region" description="Basic and acidic residues" evidence="1">
    <location>
        <begin position="133"/>
        <end position="142"/>
    </location>
</feature>
<reference evidence="2" key="1">
    <citation type="journal article" date="2015" name="Nature">
        <title>Complex archaea that bridge the gap between prokaryotes and eukaryotes.</title>
        <authorList>
            <person name="Spang A."/>
            <person name="Saw J.H."/>
            <person name="Jorgensen S.L."/>
            <person name="Zaremba-Niedzwiedzka K."/>
            <person name="Martijn J."/>
            <person name="Lind A.E."/>
            <person name="van Eijk R."/>
            <person name="Schleper C."/>
            <person name="Guy L."/>
            <person name="Ettema T.J."/>
        </authorList>
    </citation>
    <scope>NUCLEOTIDE SEQUENCE</scope>
</reference>
<protein>
    <submittedName>
        <fullName evidence="2">Uncharacterized protein</fullName>
    </submittedName>
</protein>
<organism evidence="2">
    <name type="scientific">marine sediment metagenome</name>
    <dbReference type="NCBI Taxonomy" id="412755"/>
    <lineage>
        <taxon>unclassified sequences</taxon>
        <taxon>metagenomes</taxon>
        <taxon>ecological metagenomes</taxon>
    </lineage>
</organism>
<sequence length="309" mass="32878">MVLPVLGMTRPGAPFPRPLNYKSELLYHLRAADLLLGHKPGENVLTALTGEVPTFTRASAGGLTRDALGYLTLWGKSVPRIEMYDLDGDGYYETPGVMLEGQRENVCLRSEAINHGDWTNVNSPIVTNDDAEAPDRTISADKIEDDSAADSEGRRQDIGIANDSTTWCASVFVKKAPAGAPVLKLLALLTGGSVPSAALYVDPINGANIASGSVRDSGVVEYSTYYRIWLTVDNDSSGNNNMALFLMPAVRASGDVGAASDVVTTVGSNHFWGVQVENAAFPSTYIYTGGAAVTRVADALTYTLAWLGQ</sequence>